<dbReference type="PANTHER" id="PTHR43415:SF3">
    <property type="entry name" value="GNAT-FAMILY ACETYLTRANSFERASE"/>
    <property type="match status" value="1"/>
</dbReference>
<comment type="caution">
    <text evidence="2">The sequence shown here is derived from an EMBL/GenBank/DDBJ whole genome shotgun (WGS) entry which is preliminary data.</text>
</comment>
<dbReference type="SUPFAM" id="SSF55729">
    <property type="entry name" value="Acyl-CoA N-acyltransferases (Nat)"/>
    <property type="match status" value="1"/>
</dbReference>
<proteinExistence type="predicted"/>
<name>A0ABM9EM70_9BACI</name>
<dbReference type="Proteomes" id="UP000838308">
    <property type="component" value="Unassembled WGS sequence"/>
</dbReference>
<dbReference type="CDD" id="cd04301">
    <property type="entry name" value="NAT_SF"/>
    <property type="match status" value="1"/>
</dbReference>
<evidence type="ECO:0000313" key="2">
    <source>
        <dbReference type="EMBL" id="CAH2713683.1"/>
    </source>
</evidence>
<evidence type="ECO:0000259" key="1">
    <source>
        <dbReference type="PROSITE" id="PS51186"/>
    </source>
</evidence>
<dbReference type="Gene3D" id="3.40.630.30">
    <property type="match status" value="1"/>
</dbReference>
<dbReference type="RefSeq" id="WP_248734028.1">
    <property type="nucleotide sequence ID" value="NZ_CALBWS010000003.1"/>
</dbReference>
<keyword evidence="3" id="KW-1185">Reference proteome</keyword>
<dbReference type="InterPro" id="IPR016181">
    <property type="entry name" value="Acyl_CoA_acyltransferase"/>
</dbReference>
<protein>
    <recommendedName>
        <fullName evidence="1">N-acetyltransferase domain-containing protein</fullName>
    </recommendedName>
</protein>
<gene>
    <name evidence="2" type="ORF">BACCIP111895_00837</name>
</gene>
<dbReference type="InterPro" id="IPR000182">
    <property type="entry name" value="GNAT_dom"/>
</dbReference>
<reference evidence="2" key="1">
    <citation type="submission" date="2022-04" db="EMBL/GenBank/DDBJ databases">
        <authorList>
            <person name="Criscuolo A."/>
        </authorList>
    </citation>
    <scope>NUCLEOTIDE SEQUENCE</scope>
    <source>
        <strain evidence="2">CIP111895</strain>
    </source>
</reference>
<dbReference type="PROSITE" id="PS51186">
    <property type="entry name" value="GNAT"/>
    <property type="match status" value="1"/>
</dbReference>
<dbReference type="PANTHER" id="PTHR43415">
    <property type="entry name" value="SPERMIDINE N(1)-ACETYLTRANSFERASE"/>
    <property type="match status" value="1"/>
</dbReference>
<dbReference type="EMBL" id="CALBWS010000003">
    <property type="protein sequence ID" value="CAH2713683.1"/>
    <property type="molecule type" value="Genomic_DNA"/>
</dbReference>
<sequence>MKQVKLRNGISVSIREAAREDAEQMIDFYNEVGGETDFLSFGKNEFQRNVMEYEGFLDAARAEQNSIILLAFINDEMVSIASINSSQKPRSKHVGTLGIVISKTYTGIGLGRILMESLIDWAKQNGVTRKISLVTREDNDHAIHLYRKLGFEEEGLIKEENYIKGSYYNTLVMALFI</sequence>
<organism evidence="2 3">
    <name type="scientific">Neobacillus rhizosphaerae</name>
    <dbReference type="NCBI Taxonomy" id="2880965"/>
    <lineage>
        <taxon>Bacteria</taxon>
        <taxon>Bacillati</taxon>
        <taxon>Bacillota</taxon>
        <taxon>Bacilli</taxon>
        <taxon>Bacillales</taxon>
        <taxon>Bacillaceae</taxon>
        <taxon>Neobacillus</taxon>
    </lineage>
</organism>
<dbReference type="Pfam" id="PF00583">
    <property type="entry name" value="Acetyltransf_1"/>
    <property type="match status" value="1"/>
</dbReference>
<feature type="domain" description="N-acetyltransferase" evidence="1">
    <location>
        <begin position="12"/>
        <end position="177"/>
    </location>
</feature>
<evidence type="ECO:0000313" key="3">
    <source>
        <dbReference type="Proteomes" id="UP000838308"/>
    </source>
</evidence>
<accession>A0ABM9EM70</accession>